<evidence type="ECO:0000313" key="10">
    <source>
        <dbReference type="Proteomes" id="UP000033710"/>
    </source>
</evidence>
<gene>
    <name evidence="9" type="ORF">SPSK_02237</name>
</gene>
<dbReference type="PANTHER" id="PTHR37534:SF12">
    <property type="entry name" value="ZN(2)-C6 FUNGAL-TYPE DOMAIN-CONTAINING PROTEIN"/>
    <property type="match status" value="1"/>
</dbReference>
<dbReference type="OrthoDB" id="5294180at2759"/>
<dbReference type="InterPro" id="IPR021858">
    <property type="entry name" value="Fun_TF"/>
</dbReference>
<proteinExistence type="predicted"/>
<evidence type="ECO:0000259" key="8">
    <source>
        <dbReference type="PROSITE" id="PS50048"/>
    </source>
</evidence>
<keyword evidence="3" id="KW-0805">Transcription regulation</keyword>
<evidence type="ECO:0000256" key="3">
    <source>
        <dbReference type="ARBA" id="ARBA00023015"/>
    </source>
</evidence>
<sequence>MSTLSPNHTHSIDSIVNMKAVPSTTKSTKTTTTTVNMAVSAATKPKAASAKSKANAAASATADAKQKSSQMHRRSRTGCYTCRLRRKKCDEGTPLCTACKNLGLTCEYKRPHWWGNNEARRNQKDDIKMIIKRKKLSEKAASSIHTSVVGSPPGLSLSSSSMPTSATFSDQLDRTRSASIDSHYAAAAFDFNSPPTSSSEYGGVMTNGDSSSAFSTPQMHPDFMFGSGFAPYEVDIKTERQMFVNDVPTLHESTTSTFSTYHTPPPPGTVLPPYPMPAMDGSGLVVDPAVGLGMTGVPVDPQHMQAAMPVVPSVGGGEWMEQVYSERRESMTEETLNVNFFDFPHANSRQVAIELDEGDQCLLDHFVQYVLPTLFPILEANQHGAVGSDLILPALQSNKCYLHCCLSVAAQHLKAVLSSAPSAQAQQVQAGSQPAQLVPTADLDADIMRHRYATISALCHALPRDENHQQVLESALALIFFQCSVGRFDDALPDVPWHQHFQAAASLVQKLDLPAQVTAATTAPPAPATAVEDGAATAAVPAAAAATTAVPVDAGTVSVATTGDATQSTPFNMTLMSWVDILGATMQGRAPVFAHTYREKHLSPPHLSSLGLRELMGCEDRVMYLISEIACLEALKAGGMDDIMLCHHVSVLGDQIGLTEIGEAPAKLPFNANGSLSPKQLSKNITAAYRLAARIYLCSLVPGFCPSQASCRGLVDKLTAVLQTIPCGPAGFDRCVVWVYLMAGFASMPGSTFRVFFADRIAQMGETAASVGSFGRAVSLLHETWLQQNVLIQKLLDDQEQRRQQRQQQKAAAAASLSSSSSSPPVPDTADDEADLLPPQYVHWREVMQMKGWDFLLI</sequence>
<dbReference type="PROSITE" id="PS00463">
    <property type="entry name" value="ZN2_CY6_FUNGAL_1"/>
    <property type="match status" value="1"/>
</dbReference>
<dbReference type="InterPro" id="IPR036864">
    <property type="entry name" value="Zn2-C6_fun-type_DNA-bd_sf"/>
</dbReference>
<dbReference type="GO" id="GO:0000981">
    <property type="term" value="F:DNA-binding transcription factor activity, RNA polymerase II-specific"/>
    <property type="evidence" value="ECO:0007669"/>
    <property type="project" value="InterPro"/>
</dbReference>
<feature type="compositionally biased region" description="Low complexity" evidence="7">
    <location>
        <begin position="147"/>
        <end position="161"/>
    </location>
</feature>
<reference evidence="9 10" key="1">
    <citation type="journal article" date="2014" name="BMC Genomics">
        <title>Comparative genomics of the major fungal agents of human and animal Sporotrichosis: Sporothrix schenckii and Sporothrix brasiliensis.</title>
        <authorList>
            <person name="Teixeira M.M."/>
            <person name="de Almeida L.G."/>
            <person name="Kubitschek-Barreira P."/>
            <person name="Alves F.L."/>
            <person name="Kioshima E.S."/>
            <person name="Abadio A.K."/>
            <person name="Fernandes L."/>
            <person name="Derengowski L.S."/>
            <person name="Ferreira K.S."/>
            <person name="Souza R.C."/>
            <person name="Ruiz J.C."/>
            <person name="de Andrade N.C."/>
            <person name="Paes H.C."/>
            <person name="Nicola A.M."/>
            <person name="Albuquerque P."/>
            <person name="Gerber A.L."/>
            <person name="Martins V.P."/>
            <person name="Peconick L.D."/>
            <person name="Neto A.V."/>
            <person name="Chaucanez C.B."/>
            <person name="Silva P.A."/>
            <person name="Cunha O.L."/>
            <person name="de Oliveira F.F."/>
            <person name="dos Santos T.C."/>
            <person name="Barros A.L."/>
            <person name="Soares M.A."/>
            <person name="de Oliveira L.M."/>
            <person name="Marini M.M."/>
            <person name="Villalobos-Duno H."/>
            <person name="Cunha M.M."/>
            <person name="de Hoog S."/>
            <person name="da Silveira J.F."/>
            <person name="Henrissat B."/>
            <person name="Nino-Vega G.A."/>
            <person name="Cisalpino P.S."/>
            <person name="Mora-Montes H.M."/>
            <person name="Almeida S.R."/>
            <person name="Stajich J.E."/>
            <person name="Lopes-Bezerra L.M."/>
            <person name="Vasconcelos A.T."/>
            <person name="Felipe M.S."/>
        </authorList>
    </citation>
    <scope>NUCLEOTIDE SEQUENCE [LARGE SCALE GENOMIC DNA]</scope>
    <source>
        <strain evidence="9 10">1099-18</strain>
    </source>
</reference>
<keyword evidence="6" id="KW-0539">Nucleus</keyword>
<evidence type="ECO:0000256" key="5">
    <source>
        <dbReference type="ARBA" id="ARBA00023163"/>
    </source>
</evidence>
<dbReference type="PROSITE" id="PS50048">
    <property type="entry name" value="ZN2_CY6_FUNGAL_2"/>
    <property type="match status" value="1"/>
</dbReference>
<dbReference type="GO" id="GO:0003677">
    <property type="term" value="F:DNA binding"/>
    <property type="evidence" value="ECO:0007669"/>
    <property type="project" value="UniProtKB-KW"/>
</dbReference>
<comment type="caution">
    <text evidence="9">The sequence shown here is derived from an EMBL/GenBank/DDBJ whole genome shotgun (WGS) entry which is preliminary data.</text>
</comment>
<dbReference type="SUPFAM" id="SSF57701">
    <property type="entry name" value="Zn2/Cys6 DNA-binding domain"/>
    <property type="match status" value="1"/>
</dbReference>
<dbReference type="CDD" id="cd00067">
    <property type="entry name" value="GAL4"/>
    <property type="match status" value="1"/>
</dbReference>
<feature type="compositionally biased region" description="Low complexity" evidence="7">
    <location>
        <begin position="806"/>
        <end position="823"/>
    </location>
</feature>
<dbReference type="AlphaFoldDB" id="A0A0F2MA67"/>
<accession>A0A0F2MA67</accession>
<protein>
    <recommendedName>
        <fullName evidence="8">Zn(2)-C6 fungal-type domain-containing protein</fullName>
    </recommendedName>
</protein>
<dbReference type="SMART" id="SM00066">
    <property type="entry name" value="GAL4"/>
    <property type="match status" value="1"/>
</dbReference>
<evidence type="ECO:0000256" key="6">
    <source>
        <dbReference type="ARBA" id="ARBA00023242"/>
    </source>
</evidence>
<evidence type="ECO:0000313" key="9">
    <source>
        <dbReference type="EMBL" id="KJR86588.1"/>
    </source>
</evidence>
<dbReference type="GO" id="GO:0005634">
    <property type="term" value="C:nucleus"/>
    <property type="evidence" value="ECO:0007669"/>
    <property type="project" value="UniProtKB-SubCell"/>
</dbReference>
<dbReference type="InterPro" id="IPR001138">
    <property type="entry name" value="Zn2Cys6_DnaBD"/>
</dbReference>
<feature type="domain" description="Zn(2)-C6 fungal-type" evidence="8">
    <location>
        <begin position="78"/>
        <end position="108"/>
    </location>
</feature>
<dbReference type="Pfam" id="PF11951">
    <property type="entry name" value="Fungal_trans_2"/>
    <property type="match status" value="1"/>
</dbReference>
<dbReference type="EMBL" id="AXCR01000006">
    <property type="protein sequence ID" value="KJR86588.1"/>
    <property type="molecule type" value="Genomic_DNA"/>
</dbReference>
<dbReference type="GeneID" id="27664387"/>
<dbReference type="Gene3D" id="4.10.240.10">
    <property type="entry name" value="Zn(2)-C6 fungal-type DNA-binding domain"/>
    <property type="match status" value="1"/>
</dbReference>
<dbReference type="Proteomes" id="UP000033710">
    <property type="component" value="Unassembled WGS sequence"/>
</dbReference>
<dbReference type="VEuPathDB" id="FungiDB:SPSK_02237"/>
<evidence type="ECO:0000256" key="2">
    <source>
        <dbReference type="ARBA" id="ARBA00022833"/>
    </source>
</evidence>
<evidence type="ECO:0000256" key="7">
    <source>
        <dbReference type="SAM" id="MobiDB-lite"/>
    </source>
</evidence>
<dbReference type="GO" id="GO:0008270">
    <property type="term" value="F:zinc ion binding"/>
    <property type="evidence" value="ECO:0007669"/>
    <property type="project" value="InterPro"/>
</dbReference>
<evidence type="ECO:0000256" key="4">
    <source>
        <dbReference type="ARBA" id="ARBA00023125"/>
    </source>
</evidence>
<dbReference type="RefSeq" id="XP_016589264.1">
    <property type="nucleotide sequence ID" value="XM_016729110.1"/>
</dbReference>
<dbReference type="PANTHER" id="PTHR37534">
    <property type="entry name" value="TRANSCRIPTIONAL ACTIVATOR PROTEIN UGA3"/>
    <property type="match status" value="1"/>
</dbReference>
<keyword evidence="2" id="KW-0862">Zinc</keyword>
<reference evidence="9 10" key="2">
    <citation type="journal article" date="2015" name="Eukaryot. Cell">
        <title>Asexual propagation of a virulent clone complex in a human and feline outbreak of sporotrichosis.</title>
        <authorList>
            <person name="Teixeira Mde M."/>
            <person name="Rodrigues A.M."/>
            <person name="Tsui C.K."/>
            <person name="de Almeida L.G."/>
            <person name="Van Diepeningen A.D."/>
            <person name="van den Ende B.G."/>
            <person name="Fernandes G.F."/>
            <person name="Kano R."/>
            <person name="Hamelin R.C."/>
            <person name="Lopes-Bezerra L.M."/>
            <person name="Vasconcelos A.T."/>
            <person name="de Hoog S."/>
            <person name="de Camargo Z.P."/>
            <person name="Felipe M.S."/>
        </authorList>
    </citation>
    <scope>NUCLEOTIDE SEQUENCE [LARGE SCALE GENOMIC DNA]</scope>
    <source>
        <strain evidence="9 10">1099-18</strain>
    </source>
</reference>
<organism evidence="9 10">
    <name type="scientific">Sporothrix schenckii 1099-18</name>
    <dbReference type="NCBI Taxonomy" id="1397361"/>
    <lineage>
        <taxon>Eukaryota</taxon>
        <taxon>Fungi</taxon>
        <taxon>Dikarya</taxon>
        <taxon>Ascomycota</taxon>
        <taxon>Pezizomycotina</taxon>
        <taxon>Sordariomycetes</taxon>
        <taxon>Sordariomycetidae</taxon>
        <taxon>Ophiostomatales</taxon>
        <taxon>Ophiostomataceae</taxon>
        <taxon>Sporothrix</taxon>
    </lineage>
</organism>
<comment type="subcellular location">
    <subcellularLocation>
        <location evidence="1">Nucleus</location>
    </subcellularLocation>
</comment>
<dbReference type="KEGG" id="ssck:SPSK_02237"/>
<feature type="region of interest" description="Disordered" evidence="7">
    <location>
        <begin position="802"/>
        <end position="834"/>
    </location>
</feature>
<keyword evidence="4" id="KW-0238">DNA-binding</keyword>
<keyword evidence="5" id="KW-0804">Transcription</keyword>
<evidence type="ECO:0000256" key="1">
    <source>
        <dbReference type="ARBA" id="ARBA00004123"/>
    </source>
</evidence>
<name>A0A0F2MA67_SPOSC</name>
<dbReference type="Pfam" id="PF00172">
    <property type="entry name" value="Zn_clus"/>
    <property type="match status" value="1"/>
</dbReference>
<feature type="region of interest" description="Disordered" evidence="7">
    <location>
        <begin position="144"/>
        <end position="173"/>
    </location>
</feature>